<feature type="region of interest" description="Disordered" evidence="1">
    <location>
        <begin position="285"/>
        <end position="531"/>
    </location>
</feature>
<evidence type="ECO:0000256" key="1">
    <source>
        <dbReference type="SAM" id="MobiDB-lite"/>
    </source>
</evidence>
<dbReference type="EMBL" id="CP126211">
    <property type="protein sequence ID" value="WIA12606.1"/>
    <property type="molecule type" value="Genomic_DNA"/>
</dbReference>
<feature type="region of interest" description="Disordered" evidence="1">
    <location>
        <begin position="165"/>
        <end position="202"/>
    </location>
</feature>
<proteinExistence type="predicted"/>
<reference evidence="2 3" key="1">
    <citation type="submission" date="2023-05" db="EMBL/GenBank/DDBJ databases">
        <title>A 100% complete, gapless, phased diploid assembly of the Scenedesmus obliquus UTEX 3031 genome.</title>
        <authorList>
            <person name="Biondi T.C."/>
            <person name="Hanschen E.R."/>
            <person name="Kwon T."/>
            <person name="Eng W."/>
            <person name="Kruse C.P.S."/>
            <person name="Koehler S.I."/>
            <person name="Kunde Y."/>
            <person name="Gleasner C.D."/>
            <person name="You Mak K.T."/>
            <person name="Polle J."/>
            <person name="Hovde B.T."/>
            <person name="Starkenburg S.R."/>
        </authorList>
    </citation>
    <scope>NUCLEOTIDE SEQUENCE [LARGE SCALE GENOMIC DNA]</scope>
    <source>
        <strain evidence="2 3">DOE0152z</strain>
    </source>
</reference>
<name>A0ABY8TWF7_TETOB</name>
<feature type="compositionally biased region" description="Polar residues" evidence="1">
    <location>
        <begin position="303"/>
        <end position="313"/>
    </location>
</feature>
<dbReference type="Proteomes" id="UP001244341">
    <property type="component" value="Chromosome 4b"/>
</dbReference>
<evidence type="ECO:0000313" key="3">
    <source>
        <dbReference type="Proteomes" id="UP001244341"/>
    </source>
</evidence>
<keyword evidence="3" id="KW-1185">Reference proteome</keyword>
<organism evidence="2 3">
    <name type="scientific">Tetradesmus obliquus</name>
    <name type="common">Green alga</name>
    <name type="synonym">Acutodesmus obliquus</name>
    <dbReference type="NCBI Taxonomy" id="3088"/>
    <lineage>
        <taxon>Eukaryota</taxon>
        <taxon>Viridiplantae</taxon>
        <taxon>Chlorophyta</taxon>
        <taxon>core chlorophytes</taxon>
        <taxon>Chlorophyceae</taxon>
        <taxon>CS clade</taxon>
        <taxon>Sphaeropleales</taxon>
        <taxon>Scenedesmaceae</taxon>
        <taxon>Tetradesmus</taxon>
    </lineage>
</organism>
<sequence>MGTLARLKAEKERLQNEGARKVFVSSNTVQAFRVAHNNKELLSSEYPLILAVPPGGNSPNALPLLDASVGPNLRWSLSSVNHVLRTASKHGEPTYIFAGILDNDPQAFVAVTLRKSTPEDELSHLEAVVGRASQLHIAEKKPMQVPDAGQVVSALGKGLKQVLGISSGSSSAQKQREREQAREQQQQEQQQREEEQRRRDAADRVAYLAGRAGVGTDADAPRVAVHGRPVPEVEDRYAPSAPYAMQLASGDRHEPSGLRQQQPAMGVTSKAAANDRLAALKAELAREGAPPSAPDVHARPEDSTSSGLYTPSNPTAPAAAAATPGGYYSQQQQQHYEKPWEQHVPGTLSNPYTTEPAHPHYPSIPSATDNTHYGYDNSSSSSSNRPQGSSHAHVKYAQVPGGYKEVSPSGPGGYGGYDSYGSDTKDAWGRDSTTTRAGASELERQLQEEARQARLEWEAEQREAERQRQQQASRTARGGDDDDGGWGREQGRQRQQQQQQQKEKQQAPDWLDLLGKVFGGGPAYGVAAPDL</sequence>
<protein>
    <submittedName>
        <fullName evidence="2">Uncharacterized protein</fullName>
    </submittedName>
</protein>
<feature type="region of interest" description="Disordered" evidence="1">
    <location>
        <begin position="219"/>
        <end position="238"/>
    </location>
</feature>
<feature type="compositionally biased region" description="Low complexity" evidence="1">
    <location>
        <begin position="315"/>
        <end position="334"/>
    </location>
</feature>
<evidence type="ECO:0000313" key="2">
    <source>
        <dbReference type="EMBL" id="WIA12606.1"/>
    </source>
</evidence>
<gene>
    <name evidence="2" type="ORF">OEZ85_006263</name>
</gene>
<accession>A0ABY8TWF7</accession>
<feature type="compositionally biased region" description="Basic and acidic residues" evidence="1">
    <location>
        <begin position="190"/>
        <end position="202"/>
    </location>
</feature>
<feature type="region of interest" description="Disordered" evidence="1">
    <location>
        <begin position="248"/>
        <end position="267"/>
    </location>
</feature>
<feature type="compositionally biased region" description="Basic and acidic residues" evidence="1">
    <location>
        <begin position="441"/>
        <end position="468"/>
    </location>
</feature>